<dbReference type="GO" id="GO:0003677">
    <property type="term" value="F:DNA binding"/>
    <property type="evidence" value="ECO:0007669"/>
    <property type="project" value="InterPro"/>
</dbReference>
<dbReference type="Gene3D" id="1.10.260.40">
    <property type="entry name" value="lambda repressor-like DNA-binding domains"/>
    <property type="match status" value="1"/>
</dbReference>
<gene>
    <name evidence="2" type="ORF">NO2_1265</name>
</gene>
<dbReference type="PROSITE" id="PS50943">
    <property type="entry name" value="HTH_CROC1"/>
    <property type="match status" value="1"/>
</dbReference>
<protein>
    <submittedName>
        <fullName evidence="2">Transcriptional regulator XRE family</fullName>
    </submittedName>
</protein>
<evidence type="ECO:0000313" key="3">
    <source>
        <dbReference type="Proteomes" id="UP000275925"/>
    </source>
</evidence>
<feature type="domain" description="HTH cro/C1-type" evidence="1">
    <location>
        <begin position="18"/>
        <end position="72"/>
    </location>
</feature>
<dbReference type="InterPro" id="IPR001387">
    <property type="entry name" value="Cro/C1-type_HTH"/>
</dbReference>
<accession>A0A388TJ33</accession>
<dbReference type="AlphaFoldDB" id="A0A388TJ33"/>
<keyword evidence="3" id="KW-1185">Reference proteome</keyword>
<dbReference type="SUPFAM" id="SSF47413">
    <property type="entry name" value="lambda repressor-like DNA-binding domains"/>
    <property type="match status" value="1"/>
</dbReference>
<name>A0A388TJ33_9BACT</name>
<evidence type="ECO:0000259" key="1">
    <source>
        <dbReference type="PROSITE" id="PS50943"/>
    </source>
</evidence>
<comment type="caution">
    <text evidence="2">The sequence shown here is derived from an EMBL/GenBank/DDBJ whole genome shotgun (WGS) entry which is preliminary data.</text>
</comment>
<dbReference type="InterPro" id="IPR010982">
    <property type="entry name" value="Lambda_DNA-bd_dom_sf"/>
</dbReference>
<reference evidence="2 3" key="1">
    <citation type="journal article" date="2019" name="ISME J.">
        <title>Genome analyses of uncultured TG2/ZB3 bacteria in 'Margulisbacteria' specifically attached to ectosymbiotic spirochetes of protists in the termite gut.</title>
        <authorList>
            <person name="Utami Y.D."/>
            <person name="Kuwahara H."/>
            <person name="Igai K."/>
            <person name="Murakami T."/>
            <person name="Sugaya K."/>
            <person name="Morikawa T."/>
            <person name="Nagura Y."/>
            <person name="Yuki M."/>
            <person name="Deevong P."/>
            <person name="Inoue T."/>
            <person name="Kihara K."/>
            <person name="Lo N."/>
            <person name="Yamada A."/>
            <person name="Ohkuma M."/>
            <person name="Hongoh Y."/>
        </authorList>
    </citation>
    <scope>NUCLEOTIDE SEQUENCE [LARGE SCALE GENOMIC DNA]</scope>
    <source>
        <strain evidence="2">NkOx7-02</strain>
    </source>
</reference>
<dbReference type="CDD" id="cd00093">
    <property type="entry name" value="HTH_XRE"/>
    <property type="match status" value="1"/>
</dbReference>
<dbReference type="Proteomes" id="UP000275925">
    <property type="component" value="Unassembled WGS sequence"/>
</dbReference>
<dbReference type="SMART" id="SM00530">
    <property type="entry name" value="HTH_XRE"/>
    <property type="match status" value="1"/>
</dbReference>
<proteinExistence type="predicted"/>
<dbReference type="EMBL" id="BGZO01000047">
    <property type="protein sequence ID" value="GBR76768.1"/>
    <property type="molecule type" value="Genomic_DNA"/>
</dbReference>
<sequence length="75" mass="9003">MDITKVKDPILKKLGNKVKYYREKRGFNRDRFAIEAEVSKYYLYRLEYGNISPGILRLKQIADFLDIRVKDLIDF</sequence>
<dbReference type="Pfam" id="PF12844">
    <property type="entry name" value="HTH_19"/>
    <property type="match status" value="1"/>
</dbReference>
<evidence type="ECO:0000313" key="2">
    <source>
        <dbReference type="EMBL" id="GBR76768.1"/>
    </source>
</evidence>
<organism evidence="2 3">
    <name type="scientific">Candidatus Termititenax persephonae</name>
    <dbReference type="NCBI Taxonomy" id="2218525"/>
    <lineage>
        <taxon>Bacteria</taxon>
        <taxon>Bacillati</taxon>
        <taxon>Candidatus Margulisiibacteriota</taxon>
        <taxon>Candidatus Termititenacia</taxon>
        <taxon>Candidatus Termititenacales</taxon>
        <taxon>Candidatus Termititenacaceae</taxon>
        <taxon>Candidatus Termititenax</taxon>
    </lineage>
</organism>